<evidence type="ECO:0000256" key="7">
    <source>
        <dbReference type="SAM" id="MobiDB-lite"/>
    </source>
</evidence>
<dbReference type="AlphaFoldDB" id="F0UFM7"/>
<dbReference type="Gene3D" id="4.10.240.10">
    <property type="entry name" value="Zn(2)-C6 fungal-type DNA-binding domain"/>
    <property type="match status" value="1"/>
</dbReference>
<evidence type="ECO:0000313" key="9">
    <source>
        <dbReference type="EMBL" id="EGC44979.1"/>
    </source>
</evidence>
<feature type="compositionally biased region" description="Polar residues" evidence="7">
    <location>
        <begin position="675"/>
        <end position="690"/>
    </location>
</feature>
<dbReference type="InterPro" id="IPR051430">
    <property type="entry name" value="Fungal_TF_Env_Response"/>
</dbReference>
<evidence type="ECO:0000256" key="6">
    <source>
        <dbReference type="ARBA" id="ARBA00023242"/>
    </source>
</evidence>
<feature type="compositionally biased region" description="Low complexity" evidence="7">
    <location>
        <begin position="126"/>
        <end position="135"/>
    </location>
</feature>
<organism evidence="10">
    <name type="scientific">Ajellomyces capsulatus (strain H88)</name>
    <name type="common">Darling's disease fungus</name>
    <name type="synonym">Histoplasma capsulatum</name>
    <dbReference type="NCBI Taxonomy" id="544711"/>
    <lineage>
        <taxon>Eukaryota</taxon>
        <taxon>Fungi</taxon>
        <taxon>Dikarya</taxon>
        <taxon>Ascomycota</taxon>
        <taxon>Pezizomycotina</taxon>
        <taxon>Eurotiomycetes</taxon>
        <taxon>Eurotiomycetidae</taxon>
        <taxon>Onygenales</taxon>
        <taxon>Ajellomycetaceae</taxon>
        <taxon>Histoplasma</taxon>
    </lineage>
</organism>
<dbReference type="SMART" id="SM00906">
    <property type="entry name" value="Fungal_trans"/>
    <property type="match status" value="1"/>
</dbReference>
<feature type="region of interest" description="Disordered" evidence="7">
    <location>
        <begin position="191"/>
        <end position="239"/>
    </location>
</feature>
<dbReference type="PROSITE" id="PS50048">
    <property type="entry name" value="ZN2_CY6_FUNGAL_2"/>
    <property type="match status" value="1"/>
</dbReference>
<feature type="region of interest" description="Disordered" evidence="7">
    <location>
        <begin position="872"/>
        <end position="894"/>
    </location>
</feature>
<dbReference type="GO" id="GO:0005634">
    <property type="term" value="C:nucleus"/>
    <property type="evidence" value="ECO:0007669"/>
    <property type="project" value="TreeGrafter"/>
</dbReference>
<evidence type="ECO:0000256" key="4">
    <source>
        <dbReference type="ARBA" id="ARBA00023125"/>
    </source>
</evidence>
<keyword evidence="1" id="KW-0479">Metal-binding</keyword>
<dbReference type="OMA" id="TIACLQC"/>
<accession>F0UFM7</accession>
<dbReference type="CDD" id="cd00067">
    <property type="entry name" value="GAL4"/>
    <property type="match status" value="1"/>
</dbReference>
<dbReference type="CDD" id="cd12148">
    <property type="entry name" value="fungal_TF_MHR"/>
    <property type="match status" value="1"/>
</dbReference>
<dbReference type="InterPro" id="IPR007219">
    <property type="entry name" value="XnlR_reg_dom"/>
</dbReference>
<dbReference type="Pfam" id="PF00172">
    <property type="entry name" value="Zn_clus"/>
    <property type="match status" value="1"/>
</dbReference>
<feature type="compositionally biased region" description="Basic and acidic residues" evidence="7">
    <location>
        <begin position="324"/>
        <end position="340"/>
    </location>
</feature>
<reference evidence="10" key="1">
    <citation type="submission" date="2008-07" db="EMBL/GenBank/DDBJ databases">
        <title>Annotation of Ajellomyces capsulatus strain H88.</title>
        <authorList>
            <person name="Champion M."/>
            <person name="Cuomo C."/>
            <person name="Ma L.-J."/>
            <person name="Henn M.R."/>
            <person name="Sil A."/>
            <person name="Goldman B."/>
            <person name="Young S.K."/>
            <person name="Kodira C.D."/>
            <person name="Zeng Q."/>
            <person name="Koehrsen M."/>
            <person name="Alvarado L."/>
            <person name="Berlin A."/>
            <person name="Borenstein D."/>
            <person name="Chen Z."/>
            <person name="Engels R."/>
            <person name="Freedman E."/>
            <person name="Gellesch M."/>
            <person name="Goldberg J."/>
            <person name="Griggs A."/>
            <person name="Gujja S."/>
            <person name="Heiman D."/>
            <person name="Hepburn T."/>
            <person name="Howarth C."/>
            <person name="Jen D."/>
            <person name="Larson L."/>
            <person name="Lewis B."/>
            <person name="Mehta T."/>
            <person name="Park D."/>
            <person name="Pearson M."/>
            <person name="Roberts A."/>
            <person name="Saif S."/>
            <person name="Shea T."/>
            <person name="Shenoy N."/>
            <person name="Sisk P."/>
            <person name="Stolte C."/>
            <person name="Sykes S."/>
            <person name="Walk T."/>
            <person name="White J."/>
            <person name="Yandava C."/>
            <person name="Klein B."/>
            <person name="McEwen J.G."/>
            <person name="Puccia R."/>
            <person name="Goldman G.H."/>
            <person name="Felipe M.S."/>
            <person name="Nino-Vega G."/>
            <person name="San-Blas G."/>
            <person name="Taylor J."/>
            <person name="Mendoza L."/>
            <person name="Galagan J."/>
            <person name="Nusbaum C."/>
            <person name="Birren B."/>
        </authorList>
    </citation>
    <scope>NUCLEOTIDE SEQUENCE [LARGE SCALE GENOMIC DNA]</scope>
    <source>
        <strain evidence="10">H88</strain>
    </source>
</reference>
<keyword evidence="6" id="KW-0539">Nucleus</keyword>
<evidence type="ECO:0000256" key="3">
    <source>
        <dbReference type="ARBA" id="ARBA00023015"/>
    </source>
</evidence>
<dbReference type="HOGENOM" id="CLU_007091_2_0_1"/>
<dbReference type="PANTHER" id="PTHR31944:SF130">
    <property type="entry name" value="ZN(II)2CYS6 TRANSCRIPTION FACTO (EUROFUNG)"/>
    <property type="match status" value="1"/>
</dbReference>
<dbReference type="STRING" id="544711.F0UFM7"/>
<dbReference type="InterPro" id="IPR036864">
    <property type="entry name" value="Zn2-C6_fun-type_DNA-bd_sf"/>
</dbReference>
<gene>
    <name evidence="9" type="ORF">HCEG_04194</name>
</gene>
<dbReference type="SMART" id="SM00066">
    <property type="entry name" value="GAL4"/>
    <property type="match status" value="1"/>
</dbReference>
<feature type="compositionally biased region" description="Polar residues" evidence="7">
    <location>
        <begin position="93"/>
        <end position="107"/>
    </location>
</feature>
<dbReference type="PROSITE" id="PS00463">
    <property type="entry name" value="ZN2_CY6_FUNGAL_1"/>
    <property type="match status" value="1"/>
</dbReference>
<dbReference type="GO" id="GO:0001228">
    <property type="term" value="F:DNA-binding transcription activator activity, RNA polymerase II-specific"/>
    <property type="evidence" value="ECO:0007669"/>
    <property type="project" value="TreeGrafter"/>
</dbReference>
<dbReference type="GO" id="GO:0000978">
    <property type="term" value="F:RNA polymerase II cis-regulatory region sequence-specific DNA binding"/>
    <property type="evidence" value="ECO:0007669"/>
    <property type="project" value="TreeGrafter"/>
</dbReference>
<dbReference type="Pfam" id="PF04082">
    <property type="entry name" value="Fungal_trans"/>
    <property type="match status" value="1"/>
</dbReference>
<dbReference type="GO" id="GO:0006351">
    <property type="term" value="P:DNA-templated transcription"/>
    <property type="evidence" value="ECO:0007669"/>
    <property type="project" value="InterPro"/>
</dbReference>
<keyword evidence="5" id="KW-0804">Transcription</keyword>
<dbReference type="SUPFAM" id="SSF57701">
    <property type="entry name" value="Zn2/Cys6 DNA-binding domain"/>
    <property type="match status" value="1"/>
</dbReference>
<feature type="region of interest" description="Disordered" evidence="7">
    <location>
        <begin position="670"/>
        <end position="690"/>
    </location>
</feature>
<dbReference type="VEuPathDB" id="FungiDB:I7I53_03729"/>
<feature type="domain" description="Zn(2)-C6 fungal-type" evidence="8">
    <location>
        <begin position="151"/>
        <end position="183"/>
    </location>
</feature>
<name>F0UFM7_AJEC8</name>
<evidence type="ECO:0000256" key="5">
    <source>
        <dbReference type="ARBA" id="ARBA00023163"/>
    </source>
</evidence>
<proteinExistence type="predicted"/>
<dbReference type="OrthoDB" id="4236860at2759"/>
<evidence type="ECO:0000259" key="8">
    <source>
        <dbReference type="PROSITE" id="PS50048"/>
    </source>
</evidence>
<evidence type="ECO:0000256" key="1">
    <source>
        <dbReference type="ARBA" id="ARBA00022723"/>
    </source>
</evidence>
<feature type="compositionally biased region" description="Low complexity" evidence="7">
    <location>
        <begin position="218"/>
        <end position="228"/>
    </location>
</feature>
<feature type="region of interest" description="Disordered" evidence="7">
    <location>
        <begin position="74"/>
        <end position="147"/>
    </location>
</feature>
<feature type="compositionally biased region" description="Low complexity" evidence="7">
    <location>
        <begin position="191"/>
        <end position="208"/>
    </location>
</feature>
<keyword evidence="4" id="KW-0238">DNA-binding</keyword>
<protein>
    <submittedName>
        <fullName evidence="9">C6 transcription factor</fullName>
    </submittedName>
</protein>
<evidence type="ECO:0000313" key="10">
    <source>
        <dbReference type="Proteomes" id="UP000008142"/>
    </source>
</evidence>
<keyword evidence="2" id="KW-0862">Zinc</keyword>
<feature type="region of interest" description="Disordered" evidence="7">
    <location>
        <begin position="275"/>
        <end position="340"/>
    </location>
</feature>
<sequence>MTLHALCANGLRHRFPDTDLGFVGVGPKTASLALTECAVLAPCTVALPWPRQWPANHVYSELLLTAGCALSENDAGSKRKEHKPGQKIPRGRMSSSRSPESQATNATPAYAPHPHASDDAAGGHGSSRAASSSHDQPAESSHRKRRRRTIACAPCRNRKVKCDFGYPACNRCMKGPGPEACMYESPVHALQHQQQQQQQQQQEQQRQRQLSHPPAPAPVSAAASASSAFWHPQPAEANWPNAHAPAVAASEEQQSDDVRVRELRLIIQSLIQQQSNSPFNNAAPLSTKPDQHPHPHPHPHPGSTAAGPADASARDDLSVQAEPWGRDAPNRHRFDGNEGRTRFWGCSNGSKLSFELEGLSSFMKDLKATASLRALHQEIRKVGYNKQQKPLSGELATDSHFLKSLLPVRPVVENLVNCYFSYVGKMHPILHRPSFRAQLNDLWAEKVDIPCHFIVQLLLVMASVWSVNTPSPLTASGTKILSHTVATEWIRWSEAWLFHANIKRPNLVVLQVRCLLIMAKEANYTQKNQAWSSAGTLVKLAMSAGCHREPPPETKISAFNREMRRRIWATILELDLQASLDRGMPPTMQQSDYDCSPPLNIDDEDLCENITVSPEEKPTTTMTDCSFQVALMQSMGLRLRICALVNAPRISLSSNDLSLLEEEINRSLSDIPDWQDNTTPEPSEASQSFMTQKQQKLLWRTLLESNLRRCQLSLYTYSVLGGLKGSINSHTTQARLEVAVVILCQQQLLIDNIGKLAWCALADVTFHAAFTICHHLHASDCGFTSAIVRQVIPSITDILISLVQKTLSWLEEKFLVLEKGMREYYFLCVSITLVKTKLWPESASTFQQQAADRLRIMSYNLFAKYLGENAGNHEESRTHDSQQPSLVVPGATPQSISSVSPEHLFPGHSVLVDEIIGFGGFEDWDWFNYFGGTFPGPGRM</sequence>
<dbReference type="GO" id="GO:0008270">
    <property type="term" value="F:zinc ion binding"/>
    <property type="evidence" value="ECO:0007669"/>
    <property type="project" value="InterPro"/>
</dbReference>
<dbReference type="PANTHER" id="PTHR31944">
    <property type="entry name" value="HEME-RESPONSIVE ZINC FINGER TRANSCRIPTION FACTOR HAP1"/>
    <property type="match status" value="1"/>
</dbReference>
<keyword evidence="3" id="KW-0805">Transcription regulation</keyword>
<evidence type="ECO:0000256" key="2">
    <source>
        <dbReference type="ARBA" id="ARBA00022833"/>
    </source>
</evidence>
<dbReference type="InterPro" id="IPR001138">
    <property type="entry name" value="Zn2Cys6_DnaBD"/>
</dbReference>
<dbReference type="Proteomes" id="UP000008142">
    <property type="component" value="Unassembled WGS sequence"/>
</dbReference>
<dbReference type="EMBL" id="DS990638">
    <property type="protein sequence ID" value="EGC44979.1"/>
    <property type="molecule type" value="Genomic_DNA"/>
</dbReference>